<keyword evidence="3" id="KW-1185">Reference proteome</keyword>
<feature type="compositionally biased region" description="Low complexity" evidence="1">
    <location>
        <begin position="41"/>
        <end position="53"/>
    </location>
</feature>
<proteinExistence type="predicted"/>
<dbReference type="EMBL" id="JAWJWF010000045">
    <property type="protein sequence ID" value="KAK6627482.1"/>
    <property type="molecule type" value="Genomic_DNA"/>
</dbReference>
<evidence type="ECO:0000313" key="2">
    <source>
        <dbReference type="EMBL" id="KAK6627482.1"/>
    </source>
</evidence>
<dbReference type="Proteomes" id="UP001359485">
    <property type="component" value="Unassembled WGS sequence"/>
</dbReference>
<name>A0ABR1AVY0_POLSC</name>
<gene>
    <name evidence="2" type="ORF">RUM44_009960</name>
</gene>
<evidence type="ECO:0008006" key="4">
    <source>
        <dbReference type="Google" id="ProtNLM"/>
    </source>
</evidence>
<comment type="caution">
    <text evidence="2">The sequence shown here is derived from an EMBL/GenBank/DDBJ whole genome shotgun (WGS) entry which is preliminary data.</text>
</comment>
<evidence type="ECO:0000313" key="3">
    <source>
        <dbReference type="Proteomes" id="UP001359485"/>
    </source>
</evidence>
<organism evidence="2 3">
    <name type="scientific">Polyplax serrata</name>
    <name type="common">Common mouse louse</name>
    <dbReference type="NCBI Taxonomy" id="468196"/>
    <lineage>
        <taxon>Eukaryota</taxon>
        <taxon>Metazoa</taxon>
        <taxon>Ecdysozoa</taxon>
        <taxon>Arthropoda</taxon>
        <taxon>Hexapoda</taxon>
        <taxon>Insecta</taxon>
        <taxon>Pterygota</taxon>
        <taxon>Neoptera</taxon>
        <taxon>Paraneoptera</taxon>
        <taxon>Psocodea</taxon>
        <taxon>Troctomorpha</taxon>
        <taxon>Phthiraptera</taxon>
        <taxon>Anoplura</taxon>
        <taxon>Polyplacidae</taxon>
        <taxon>Polyplax</taxon>
    </lineage>
</organism>
<evidence type="ECO:0000256" key="1">
    <source>
        <dbReference type="SAM" id="MobiDB-lite"/>
    </source>
</evidence>
<accession>A0ABR1AVY0</accession>
<sequence length="172" mass="19251">MEALTVCIRMAKRKKISRAKQKKKEEKRISPGKVSGKTKSAAAAAAAAAAEAATAEEDSREKLSLPSRKFHLSIALDYPRKIRRGYDSIPGKFNTRKSRKIDFEAGDLNERLLKDKLEDPRKDDIRAKCLRPDGRNDEFGIECYRKVADVVRPRKISTLRPPGRNGTGCAPE</sequence>
<feature type="region of interest" description="Disordered" evidence="1">
    <location>
        <begin position="14"/>
        <end position="62"/>
    </location>
</feature>
<protein>
    <recommendedName>
        <fullName evidence="4">Tantalus-like domain-containing protein</fullName>
    </recommendedName>
</protein>
<reference evidence="2 3" key="1">
    <citation type="submission" date="2023-09" db="EMBL/GenBank/DDBJ databases">
        <title>Genomes of two closely related lineages of the louse Polyplax serrata with different host specificities.</title>
        <authorList>
            <person name="Martinu J."/>
            <person name="Tarabai H."/>
            <person name="Stefka J."/>
            <person name="Hypsa V."/>
        </authorList>
    </citation>
    <scope>NUCLEOTIDE SEQUENCE [LARGE SCALE GENOMIC DNA]</scope>
    <source>
        <strain evidence="2">98ZLc_SE</strain>
    </source>
</reference>